<evidence type="ECO:0000313" key="2">
    <source>
        <dbReference type="WBParaSite" id="PS1159_v2.g900.t1"/>
    </source>
</evidence>
<evidence type="ECO:0000313" key="1">
    <source>
        <dbReference type="Proteomes" id="UP000887580"/>
    </source>
</evidence>
<name>A0AC35GUN5_9BILA</name>
<accession>A0AC35GUN5</accession>
<dbReference type="WBParaSite" id="PS1159_v2.g900.t1">
    <property type="protein sequence ID" value="PS1159_v2.g900.t1"/>
    <property type="gene ID" value="PS1159_v2.g900"/>
</dbReference>
<dbReference type="Proteomes" id="UP000887580">
    <property type="component" value="Unplaced"/>
</dbReference>
<sequence length="178" mass="19228">MGERTFIRLQLLKKVYPIRKIVIAASTVFVFLSFLIVLESAFILSANTKGGSPFLVIFSYVLAWLLVAIGLFGLKVGILSQNLGHHRASTGSRPNSAPVWVPSPEPDPELVNFTLPGSVQTTTVEVLYPPPPPRYSSLSNSAVLSGDRLTRPPITRPATSPISSPPPPYLPTSGLPIR</sequence>
<proteinExistence type="predicted"/>
<protein>
    <submittedName>
        <fullName evidence="2">Uncharacterized protein</fullName>
    </submittedName>
</protein>
<reference evidence="2" key="1">
    <citation type="submission" date="2022-11" db="UniProtKB">
        <authorList>
            <consortium name="WormBaseParasite"/>
        </authorList>
    </citation>
    <scope>IDENTIFICATION</scope>
</reference>
<organism evidence="1 2">
    <name type="scientific">Panagrolaimus sp. PS1159</name>
    <dbReference type="NCBI Taxonomy" id="55785"/>
    <lineage>
        <taxon>Eukaryota</taxon>
        <taxon>Metazoa</taxon>
        <taxon>Ecdysozoa</taxon>
        <taxon>Nematoda</taxon>
        <taxon>Chromadorea</taxon>
        <taxon>Rhabditida</taxon>
        <taxon>Tylenchina</taxon>
        <taxon>Panagrolaimomorpha</taxon>
        <taxon>Panagrolaimoidea</taxon>
        <taxon>Panagrolaimidae</taxon>
        <taxon>Panagrolaimus</taxon>
    </lineage>
</organism>